<dbReference type="SUPFAM" id="SSF48452">
    <property type="entry name" value="TPR-like"/>
    <property type="match status" value="1"/>
</dbReference>
<organism evidence="3 4">
    <name type="scientific">Candidatus Limisoma faecipullorum</name>
    <dbReference type="NCBI Taxonomy" id="2840854"/>
    <lineage>
        <taxon>Bacteria</taxon>
        <taxon>Pseudomonadati</taxon>
        <taxon>Bacteroidota</taxon>
        <taxon>Bacteroidia</taxon>
        <taxon>Bacteroidales</taxon>
        <taxon>Candidatus Limisoma</taxon>
    </lineage>
</organism>
<feature type="signal peptide" evidence="2">
    <location>
        <begin position="1"/>
        <end position="19"/>
    </location>
</feature>
<comment type="caution">
    <text evidence="3">The sequence shown here is derived from an EMBL/GenBank/DDBJ whole genome shotgun (WGS) entry which is preliminary data.</text>
</comment>
<evidence type="ECO:0000256" key="2">
    <source>
        <dbReference type="SAM" id="SignalP"/>
    </source>
</evidence>
<dbReference type="InterPro" id="IPR011990">
    <property type="entry name" value="TPR-like_helical_dom_sf"/>
</dbReference>
<accession>A0A9D9INE4</accession>
<dbReference type="AlphaFoldDB" id="A0A9D9INE4"/>
<sequence>MRTFLAVILALACSLAGMARQIEGDSRSSDELIERAVALMDNGAVGTAISVLNGVLEKDSTNMVARYELGYAHYINDNMPRAIEEFSKIVGKWNYNEQVYGMLGNSYDMNGQPEKAGEVYKKGLEKFPRSAMLLNELSVLALKDEDYNKSLDYCLQGIKANPLYSPCYFRAASLFLQSDYLAWGMIYGEMYMAMERQNGERIKEMSRLMMDACKRCITFEGEGISLVFASDTISTDTEENTIVSLKRFDLVGYEMCMAMSVADAGIKEINAENMCKVRKAYVDKLATDSVFSIYRNPYVKHLLAVRTSGHEEAYNHFVTMGYDAPALSKWANSHPFEWNRFADWLNSYIPDMGNGEY</sequence>
<dbReference type="Proteomes" id="UP000823598">
    <property type="component" value="Unassembled WGS sequence"/>
</dbReference>
<reference evidence="3" key="2">
    <citation type="journal article" date="2021" name="PeerJ">
        <title>Extensive microbial diversity within the chicken gut microbiome revealed by metagenomics and culture.</title>
        <authorList>
            <person name="Gilroy R."/>
            <person name="Ravi A."/>
            <person name="Getino M."/>
            <person name="Pursley I."/>
            <person name="Horton D.L."/>
            <person name="Alikhan N.F."/>
            <person name="Baker D."/>
            <person name="Gharbi K."/>
            <person name="Hall N."/>
            <person name="Watson M."/>
            <person name="Adriaenssens E.M."/>
            <person name="Foster-Nyarko E."/>
            <person name="Jarju S."/>
            <person name="Secka A."/>
            <person name="Antonio M."/>
            <person name="Oren A."/>
            <person name="Chaudhuri R.R."/>
            <person name="La Ragione R."/>
            <person name="Hildebrand F."/>
            <person name="Pallen M.J."/>
        </authorList>
    </citation>
    <scope>NUCLEOTIDE SEQUENCE</scope>
    <source>
        <strain evidence="3">6919</strain>
    </source>
</reference>
<name>A0A9D9INE4_9BACT</name>
<evidence type="ECO:0008006" key="5">
    <source>
        <dbReference type="Google" id="ProtNLM"/>
    </source>
</evidence>
<dbReference type="Gene3D" id="1.25.40.10">
    <property type="entry name" value="Tetratricopeptide repeat domain"/>
    <property type="match status" value="1"/>
</dbReference>
<evidence type="ECO:0000313" key="3">
    <source>
        <dbReference type="EMBL" id="MBO8475450.1"/>
    </source>
</evidence>
<reference evidence="3" key="1">
    <citation type="submission" date="2020-10" db="EMBL/GenBank/DDBJ databases">
        <authorList>
            <person name="Gilroy R."/>
        </authorList>
    </citation>
    <scope>NUCLEOTIDE SEQUENCE</scope>
    <source>
        <strain evidence="3">6919</strain>
    </source>
</reference>
<evidence type="ECO:0000313" key="4">
    <source>
        <dbReference type="Proteomes" id="UP000823598"/>
    </source>
</evidence>
<gene>
    <name evidence="3" type="ORF">IAB88_00470</name>
</gene>
<protein>
    <recommendedName>
        <fullName evidence="5">Tetratricopeptide repeat protein</fullName>
    </recommendedName>
</protein>
<dbReference type="EMBL" id="JADIMC010000010">
    <property type="protein sequence ID" value="MBO8475450.1"/>
    <property type="molecule type" value="Genomic_DNA"/>
</dbReference>
<dbReference type="SMART" id="SM00028">
    <property type="entry name" value="TPR"/>
    <property type="match status" value="4"/>
</dbReference>
<dbReference type="Pfam" id="PF13432">
    <property type="entry name" value="TPR_16"/>
    <property type="match status" value="2"/>
</dbReference>
<dbReference type="InterPro" id="IPR019734">
    <property type="entry name" value="TPR_rpt"/>
</dbReference>
<feature type="repeat" description="TPR" evidence="1">
    <location>
        <begin position="97"/>
        <end position="130"/>
    </location>
</feature>
<proteinExistence type="predicted"/>
<keyword evidence="2" id="KW-0732">Signal</keyword>
<dbReference type="PROSITE" id="PS50005">
    <property type="entry name" value="TPR"/>
    <property type="match status" value="1"/>
</dbReference>
<keyword evidence="1" id="KW-0802">TPR repeat</keyword>
<evidence type="ECO:0000256" key="1">
    <source>
        <dbReference type="PROSITE-ProRule" id="PRU00339"/>
    </source>
</evidence>
<feature type="chain" id="PRO_5038673441" description="Tetratricopeptide repeat protein" evidence="2">
    <location>
        <begin position="20"/>
        <end position="357"/>
    </location>
</feature>